<dbReference type="AlphaFoldDB" id="W4G4I0"/>
<feature type="region of interest" description="Disordered" evidence="1">
    <location>
        <begin position="169"/>
        <end position="331"/>
    </location>
</feature>
<dbReference type="VEuPathDB" id="FungiDB:H257_10714"/>
<dbReference type="EMBL" id="KI913143">
    <property type="protein sequence ID" value="ETV74565.1"/>
    <property type="molecule type" value="Genomic_DNA"/>
</dbReference>
<dbReference type="RefSeq" id="XP_009835652.1">
    <property type="nucleotide sequence ID" value="XM_009837350.1"/>
</dbReference>
<feature type="region of interest" description="Disordered" evidence="1">
    <location>
        <begin position="393"/>
        <end position="415"/>
    </location>
</feature>
<accession>W4G4I0</accession>
<feature type="compositionally biased region" description="Basic residues" evidence="1">
    <location>
        <begin position="316"/>
        <end position="328"/>
    </location>
</feature>
<evidence type="ECO:0000313" key="2">
    <source>
        <dbReference type="EMBL" id="ETV74565.1"/>
    </source>
</evidence>
<feature type="compositionally biased region" description="Low complexity" evidence="1">
    <location>
        <begin position="263"/>
        <end position="282"/>
    </location>
</feature>
<dbReference type="OrthoDB" id="166629at2759"/>
<protein>
    <submittedName>
        <fullName evidence="2">Uncharacterized protein</fullName>
    </submittedName>
</protein>
<name>W4G4I0_APHAT</name>
<dbReference type="GeneID" id="20812710"/>
<proteinExistence type="predicted"/>
<feature type="compositionally biased region" description="Acidic residues" evidence="1">
    <location>
        <begin position="214"/>
        <end position="233"/>
    </location>
</feature>
<evidence type="ECO:0000256" key="1">
    <source>
        <dbReference type="SAM" id="MobiDB-lite"/>
    </source>
</evidence>
<gene>
    <name evidence="2" type="ORF">H257_10714</name>
</gene>
<organism evidence="2">
    <name type="scientific">Aphanomyces astaci</name>
    <name type="common">Crayfish plague agent</name>
    <dbReference type="NCBI Taxonomy" id="112090"/>
    <lineage>
        <taxon>Eukaryota</taxon>
        <taxon>Sar</taxon>
        <taxon>Stramenopiles</taxon>
        <taxon>Oomycota</taxon>
        <taxon>Saprolegniomycetes</taxon>
        <taxon>Saprolegniales</taxon>
        <taxon>Verrucalvaceae</taxon>
        <taxon>Aphanomyces</taxon>
    </lineage>
</organism>
<sequence>MASWFGHTQTVASISKSVTTVAGGIICLESNLSNFMKKVIYYEGFFQRRSGNLPEDVNYAARKLLRRCHEYREAIREELQSSVAYVADAGRWVIGMEDWNTKMEKRMHQISELVLLANSLLVEFAVTGEPISNESLNDLSAYVNVITSTITLQDDALFHDSLKAAARHKIVPTDSSRTRTSSSSPASIPPPVLTSSPAPSMVVPPSPANRYDSDMADMDDDDDDDVPAPDDEDRLNPFNVMLDTCKQPRTEPMAIPMNDTRSSDGSSSGGRSLSQSSSSFPSDYCHLEREYGDELSEMTSFSSTAPRKEWQPPPPSKKKHAAAGKRPHHPYENAVYDLTVSYDFQKERMSNPFVAKAVTVERKSSLDEHTVTIVEEELGQDDGTDEDDNVDILRSRESVPSFLQARGDQGRVHER</sequence>
<reference evidence="2" key="1">
    <citation type="submission" date="2013-12" db="EMBL/GenBank/DDBJ databases">
        <title>The Genome Sequence of Aphanomyces astaci APO3.</title>
        <authorList>
            <consortium name="The Broad Institute Genomics Platform"/>
            <person name="Russ C."/>
            <person name="Tyler B."/>
            <person name="van West P."/>
            <person name="Dieguez-Uribeondo J."/>
            <person name="Young S.K."/>
            <person name="Zeng Q."/>
            <person name="Gargeya S."/>
            <person name="Fitzgerald M."/>
            <person name="Abouelleil A."/>
            <person name="Alvarado L."/>
            <person name="Chapman S.B."/>
            <person name="Gainer-Dewar J."/>
            <person name="Goldberg J."/>
            <person name="Griggs A."/>
            <person name="Gujja S."/>
            <person name="Hansen M."/>
            <person name="Howarth C."/>
            <person name="Imamovic A."/>
            <person name="Ireland A."/>
            <person name="Larimer J."/>
            <person name="McCowan C."/>
            <person name="Murphy C."/>
            <person name="Pearson M."/>
            <person name="Poon T.W."/>
            <person name="Priest M."/>
            <person name="Roberts A."/>
            <person name="Saif S."/>
            <person name="Shea T."/>
            <person name="Sykes S."/>
            <person name="Wortman J."/>
            <person name="Nusbaum C."/>
            <person name="Birren B."/>
        </authorList>
    </citation>
    <scope>NUCLEOTIDE SEQUENCE [LARGE SCALE GENOMIC DNA]</scope>
    <source>
        <strain evidence="2">APO3</strain>
    </source>
</reference>
<feature type="compositionally biased region" description="Low complexity" evidence="1">
    <location>
        <begin position="172"/>
        <end position="186"/>
    </location>
</feature>